<reference evidence="2" key="2">
    <citation type="submission" date="2015-01" db="EMBL/GenBank/DDBJ databases">
        <title>Evolutionary Origins and Diversification of the Mycorrhizal Mutualists.</title>
        <authorList>
            <consortium name="DOE Joint Genome Institute"/>
            <consortium name="Mycorrhizal Genomics Consortium"/>
            <person name="Kohler A."/>
            <person name="Kuo A."/>
            <person name="Nagy L.G."/>
            <person name="Floudas D."/>
            <person name="Copeland A."/>
            <person name="Barry K.W."/>
            <person name="Cichocki N."/>
            <person name="Veneault-Fourrey C."/>
            <person name="LaButti K."/>
            <person name="Lindquist E.A."/>
            <person name="Lipzen A."/>
            <person name="Lundell T."/>
            <person name="Morin E."/>
            <person name="Murat C."/>
            <person name="Riley R."/>
            <person name="Ohm R."/>
            <person name="Sun H."/>
            <person name="Tunlid A."/>
            <person name="Henrissat B."/>
            <person name="Grigoriev I.V."/>
            <person name="Hibbett D.S."/>
            <person name="Martin F."/>
        </authorList>
    </citation>
    <scope>NUCLEOTIDE SEQUENCE [LARGE SCALE GENOMIC DNA]</scope>
    <source>
        <strain evidence="2">UH-Slu-Lm8-n1</strain>
    </source>
</reference>
<reference evidence="1 2" key="1">
    <citation type="submission" date="2014-04" db="EMBL/GenBank/DDBJ databases">
        <authorList>
            <consortium name="DOE Joint Genome Institute"/>
            <person name="Kuo A."/>
            <person name="Ruytinx J."/>
            <person name="Rineau F."/>
            <person name="Colpaert J."/>
            <person name="Kohler A."/>
            <person name="Nagy L.G."/>
            <person name="Floudas D."/>
            <person name="Copeland A."/>
            <person name="Barry K.W."/>
            <person name="Cichocki N."/>
            <person name="Veneault-Fourrey C."/>
            <person name="LaButti K."/>
            <person name="Lindquist E.A."/>
            <person name="Lipzen A."/>
            <person name="Lundell T."/>
            <person name="Morin E."/>
            <person name="Murat C."/>
            <person name="Sun H."/>
            <person name="Tunlid A."/>
            <person name="Henrissat B."/>
            <person name="Grigoriev I.V."/>
            <person name="Hibbett D.S."/>
            <person name="Martin F."/>
            <person name="Nordberg H.P."/>
            <person name="Cantor M.N."/>
            <person name="Hua S.X."/>
        </authorList>
    </citation>
    <scope>NUCLEOTIDE SEQUENCE [LARGE SCALE GENOMIC DNA]</scope>
    <source>
        <strain evidence="1 2">UH-Slu-Lm8-n1</strain>
    </source>
</reference>
<evidence type="ECO:0000313" key="1">
    <source>
        <dbReference type="EMBL" id="KIK33124.1"/>
    </source>
</evidence>
<protein>
    <submittedName>
        <fullName evidence="1">Uncharacterized protein</fullName>
    </submittedName>
</protein>
<accession>A0A0D0A4F5</accession>
<dbReference type="HOGENOM" id="CLU_2238405_0_0_1"/>
<dbReference type="AlphaFoldDB" id="A0A0D0A4F5"/>
<name>A0A0D0A4F5_9AGAM</name>
<dbReference type="InParanoid" id="A0A0D0A4F5"/>
<keyword evidence="2" id="KW-1185">Reference proteome</keyword>
<sequence length="105" mass="12280">MSWDISGRMRILETHPITSICYDLDVSGHNRRTIHRTHMHVIHIHYYYASHYAYVSFDREVVVIDLIFTNLFCLLTISRGPPGHRRLCHNFSCGSSPPRVISDLR</sequence>
<proteinExistence type="predicted"/>
<gene>
    <name evidence="1" type="ORF">CY34DRAFT_727327</name>
</gene>
<evidence type="ECO:0000313" key="2">
    <source>
        <dbReference type="Proteomes" id="UP000054485"/>
    </source>
</evidence>
<dbReference type="EMBL" id="KN836018">
    <property type="protein sequence ID" value="KIK33124.1"/>
    <property type="molecule type" value="Genomic_DNA"/>
</dbReference>
<dbReference type="Proteomes" id="UP000054485">
    <property type="component" value="Unassembled WGS sequence"/>
</dbReference>
<organism evidence="1 2">
    <name type="scientific">Suillus luteus UH-Slu-Lm8-n1</name>
    <dbReference type="NCBI Taxonomy" id="930992"/>
    <lineage>
        <taxon>Eukaryota</taxon>
        <taxon>Fungi</taxon>
        <taxon>Dikarya</taxon>
        <taxon>Basidiomycota</taxon>
        <taxon>Agaricomycotina</taxon>
        <taxon>Agaricomycetes</taxon>
        <taxon>Agaricomycetidae</taxon>
        <taxon>Boletales</taxon>
        <taxon>Suillineae</taxon>
        <taxon>Suillaceae</taxon>
        <taxon>Suillus</taxon>
    </lineage>
</organism>